<protein>
    <submittedName>
        <fullName evidence="1">Uncharacterized protein</fullName>
    </submittedName>
</protein>
<organism evidence="1">
    <name type="scientific">marine sediment metagenome</name>
    <dbReference type="NCBI Taxonomy" id="412755"/>
    <lineage>
        <taxon>unclassified sequences</taxon>
        <taxon>metagenomes</taxon>
        <taxon>ecological metagenomes</taxon>
    </lineage>
</organism>
<dbReference type="EMBL" id="LAZR01025974">
    <property type="protein sequence ID" value="KKL70182.1"/>
    <property type="molecule type" value="Genomic_DNA"/>
</dbReference>
<feature type="non-terminal residue" evidence="1">
    <location>
        <position position="125"/>
    </location>
</feature>
<name>A0A0F9H4D5_9ZZZZ</name>
<reference evidence="1" key="1">
    <citation type="journal article" date="2015" name="Nature">
        <title>Complex archaea that bridge the gap between prokaryotes and eukaryotes.</title>
        <authorList>
            <person name="Spang A."/>
            <person name="Saw J.H."/>
            <person name="Jorgensen S.L."/>
            <person name="Zaremba-Niedzwiedzka K."/>
            <person name="Martijn J."/>
            <person name="Lind A.E."/>
            <person name="van Eijk R."/>
            <person name="Schleper C."/>
            <person name="Guy L."/>
            <person name="Ettema T.J."/>
        </authorList>
    </citation>
    <scope>NUCLEOTIDE SEQUENCE</scope>
</reference>
<sequence length="125" mass="13130">MKKLIFMLALVILALCLYSPLEAVPRAPDNAVRTVTMDSLFTTDPDQMFTVSGGPIEIVSLFGECTTAIGTVGATVIQLDATAGSDYDRTFSTAVDIDALAVGDLVRFTNAIDEGVLNIDANVGA</sequence>
<gene>
    <name evidence="1" type="ORF">LCGC14_2107480</name>
</gene>
<evidence type="ECO:0000313" key="1">
    <source>
        <dbReference type="EMBL" id="KKL70182.1"/>
    </source>
</evidence>
<comment type="caution">
    <text evidence="1">The sequence shown here is derived from an EMBL/GenBank/DDBJ whole genome shotgun (WGS) entry which is preliminary data.</text>
</comment>
<dbReference type="AlphaFoldDB" id="A0A0F9H4D5"/>
<proteinExistence type="predicted"/>
<accession>A0A0F9H4D5</accession>